<evidence type="ECO:0000313" key="4">
    <source>
        <dbReference type="Proteomes" id="UP000233597"/>
    </source>
</evidence>
<protein>
    <submittedName>
        <fullName evidence="2">Uncharacterized protein</fullName>
    </submittedName>
</protein>
<dbReference type="OrthoDB" id="8481058at2"/>
<keyword evidence="1" id="KW-0614">Plasmid</keyword>
<dbReference type="RefSeq" id="WP_101267094.1">
    <property type="nucleotide sequence ID" value="NZ_CP024200.1"/>
</dbReference>
<gene>
    <name evidence="2" type="ORF">COO20_12845</name>
    <name evidence="1" type="ORF">CSC3H3_22995</name>
</gene>
<reference evidence="1 3" key="2">
    <citation type="submission" date="2017-10" db="EMBL/GenBank/DDBJ databases">
        <title>Biodiversity and function of Thalassospira species in the particle-attached aromatic-hydrocarbon-degrading consortia from the surface seawater of the China South Sea.</title>
        <authorList>
            <person name="Dong C."/>
            <person name="Liu R."/>
            <person name="Shao Z."/>
        </authorList>
    </citation>
    <scope>NUCLEOTIDE SEQUENCE [LARGE SCALE GENOMIC DNA]</scope>
    <source>
        <strain evidence="1 3">CSC3H3</strain>
        <plasmid evidence="3">pcsc3h3</plasmid>
        <plasmid evidence="1">pCSC3H3</plasmid>
    </source>
</reference>
<dbReference type="EMBL" id="NWTK01000007">
    <property type="protein sequence ID" value="PKR53888.1"/>
    <property type="molecule type" value="Genomic_DNA"/>
</dbReference>
<dbReference type="KEGG" id="thac:CSC3H3_22995"/>
<geneLocation type="plasmid" evidence="3">
    <name>pcsc3h3</name>
</geneLocation>
<proteinExistence type="predicted"/>
<geneLocation type="plasmid" evidence="1">
    <name>pCSC3H3</name>
</geneLocation>
<dbReference type="EMBL" id="CP024200">
    <property type="protein sequence ID" value="AUG55717.1"/>
    <property type="molecule type" value="Genomic_DNA"/>
</dbReference>
<evidence type="ECO:0000313" key="2">
    <source>
        <dbReference type="EMBL" id="PKR53888.1"/>
    </source>
</evidence>
<dbReference type="Proteomes" id="UP000233597">
    <property type="component" value="Unassembled WGS sequence"/>
</dbReference>
<sequence length="97" mass="10859">MKTIQSYIDDARRHSNLSSNNAVSRALDITSINMTRYHRGHGLPGDQIMIKLAELGGNDPYKALLDLNYWRSKGTSAETYYVSMHDNIDKVMGGLNA</sequence>
<evidence type="ECO:0000313" key="1">
    <source>
        <dbReference type="EMBL" id="AUG55717.1"/>
    </source>
</evidence>
<dbReference type="AlphaFoldDB" id="A0A2N3KTK0"/>
<name>A0A2N3KTK0_9PROT</name>
<reference evidence="2 4" key="1">
    <citation type="submission" date="2017-09" db="EMBL/GenBank/DDBJ databases">
        <title>Biodiversity and function of Thalassospira species in the particle-attached aromatic-hydrocarbon-degrading consortia from the surface seawater of the South China Sea.</title>
        <authorList>
            <person name="Dong C."/>
            <person name="Liu R."/>
            <person name="Shao Z."/>
        </authorList>
    </citation>
    <scope>NUCLEOTIDE SEQUENCE [LARGE SCALE GENOMIC DNA]</scope>
    <source>
        <strain evidence="2 4">CSC1P2</strain>
    </source>
</reference>
<accession>A0A2N3KTK0</accession>
<organism evidence="2 4">
    <name type="scientific">Thalassospira marina</name>
    <dbReference type="NCBI Taxonomy" id="2048283"/>
    <lineage>
        <taxon>Bacteria</taxon>
        <taxon>Pseudomonadati</taxon>
        <taxon>Pseudomonadota</taxon>
        <taxon>Alphaproteobacteria</taxon>
        <taxon>Rhodospirillales</taxon>
        <taxon>Thalassospiraceae</taxon>
        <taxon>Thalassospira</taxon>
    </lineage>
</organism>
<keyword evidence="3" id="KW-1185">Reference proteome</keyword>
<evidence type="ECO:0000313" key="3">
    <source>
        <dbReference type="Proteomes" id="UP000233458"/>
    </source>
</evidence>
<dbReference type="Proteomes" id="UP000233458">
    <property type="component" value="Plasmid pCSC3H3"/>
</dbReference>